<dbReference type="GO" id="GO:0009847">
    <property type="term" value="P:spore germination"/>
    <property type="evidence" value="ECO:0007669"/>
    <property type="project" value="UniProtKB-UniRule"/>
</dbReference>
<dbReference type="Pfam" id="PF03323">
    <property type="entry name" value="GerA"/>
    <property type="match status" value="1"/>
</dbReference>
<evidence type="ECO:0000313" key="6">
    <source>
        <dbReference type="EMBL" id="OIJ17689.1"/>
    </source>
</evidence>
<dbReference type="PANTHER" id="PTHR22550:SF5">
    <property type="entry name" value="LEUCINE ZIPPER PROTEIN 4"/>
    <property type="match status" value="1"/>
</dbReference>
<dbReference type="PANTHER" id="PTHR22550">
    <property type="entry name" value="SPORE GERMINATION PROTEIN"/>
    <property type="match status" value="1"/>
</dbReference>
<sequence>MNDKKSLVLDDELNLNIKKIINDLGNSSDLVVKQLQLKENLNEQIAVIYLEGLVSKNIVSDFIANLFILESFKNYTNTFDFMIKKASSLGDIKVIEDYNEILLSILSGATVILIDGCLKGISGSSQGGESRGVEEPSSQIVIRGPKDGFTESLSVNIALIRKRIKSPNVWVEGFDIGRVTHTKVAVMYMKGIVNEEILQEVKNRLNQIDIDGILESGNIEEFIEDRSFSPFPTVFNTERPDSVAGNLLEGRISILVNGTPFALIVPYTFFQSFQATEDYYQRYDIASLIRCLRFICFLIALLGPSVYIAAISFHPEMIPTPLLLSLAAQRAGNPFPVIIEALLMEFSFEILREAGIRMPRAVGQAVSIVGALILGEAAVQAGIVSPAMVIVVALTGIASFVSPSYNLGISIRMLRFGVMLAAGYFGFYGIAITNLMIIAHLCSLESFGVPYMAPLAPFYLQDQKDNIFRFPIWAKRSRPKFLHQTNRKRMDIDEKKYPRENSTN</sequence>
<keyword evidence="7" id="KW-1185">Reference proteome</keyword>
<dbReference type="GO" id="GO:0005886">
    <property type="term" value="C:plasma membrane"/>
    <property type="evidence" value="ECO:0007669"/>
    <property type="project" value="UniProtKB-SubCell"/>
</dbReference>
<dbReference type="PIRSF" id="PIRSF005690">
    <property type="entry name" value="GerBA"/>
    <property type="match status" value="1"/>
</dbReference>
<dbReference type="EMBL" id="MLQR01000001">
    <property type="protein sequence ID" value="OIJ17689.1"/>
    <property type="molecule type" value="Genomic_DNA"/>
</dbReference>
<organism evidence="6 7">
    <name type="scientific">Anaerobacillus alkalilacustris</name>
    <dbReference type="NCBI Taxonomy" id="393763"/>
    <lineage>
        <taxon>Bacteria</taxon>
        <taxon>Bacillati</taxon>
        <taxon>Bacillota</taxon>
        <taxon>Bacilli</taxon>
        <taxon>Bacillales</taxon>
        <taxon>Bacillaceae</taxon>
        <taxon>Anaerobacillus</taxon>
    </lineage>
</organism>
<accession>A0A1S2LYX7</accession>
<comment type="caution">
    <text evidence="6">The sequence shown here is derived from an EMBL/GenBank/DDBJ whole genome shotgun (WGS) entry which is preliminary data.</text>
</comment>
<proteinExistence type="inferred from homology"/>
<evidence type="ECO:0000256" key="3">
    <source>
        <dbReference type="ARBA" id="ARBA00023136"/>
    </source>
</evidence>
<dbReference type="InterPro" id="IPR050768">
    <property type="entry name" value="UPF0353/GerABKA_families"/>
</dbReference>
<feature type="transmembrane region" description="Helical" evidence="5">
    <location>
        <begin position="381"/>
        <end position="401"/>
    </location>
</feature>
<dbReference type="AlphaFoldDB" id="A0A1S2LYX7"/>
<dbReference type="InterPro" id="IPR004995">
    <property type="entry name" value="Spore_Ger"/>
</dbReference>
<keyword evidence="5" id="KW-0812">Transmembrane</keyword>
<evidence type="ECO:0000313" key="7">
    <source>
        <dbReference type="Proteomes" id="UP000179524"/>
    </source>
</evidence>
<comment type="similarity">
    <text evidence="2 4">Belongs to the GerABKA family.</text>
</comment>
<evidence type="ECO:0000256" key="2">
    <source>
        <dbReference type="ARBA" id="ARBA00005278"/>
    </source>
</evidence>
<protein>
    <submittedName>
        <fullName evidence="6">Spore germination protein</fullName>
    </submittedName>
</protein>
<evidence type="ECO:0000256" key="5">
    <source>
        <dbReference type="SAM" id="Phobius"/>
    </source>
</evidence>
<name>A0A1S2LYX7_9BACI</name>
<feature type="transmembrane region" description="Helical" evidence="5">
    <location>
        <begin position="333"/>
        <end position="351"/>
    </location>
</feature>
<evidence type="ECO:0000256" key="1">
    <source>
        <dbReference type="ARBA" id="ARBA00004141"/>
    </source>
</evidence>
<gene>
    <name evidence="6" type="ORF">BKP37_04005</name>
</gene>
<feature type="transmembrane region" description="Helical" evidence="5">
    <location>
        <begin position="291"/>
        <end position="313"/>
    </location>
</feature>
<keyword evidence="3 4" id="KW-0472">Membrane</keyword>
<feature type="transmembrane region" description="Helical" evidence="5">
    <location>
        <begin position="413"/>
        <end position="431"/>
    </location>
</feature>
<dbReference type="Proteomes" id="UP000179524">
    <property type="component" value="Unassembled WGS sequence"/>
</dbReference>
<reference evidence="6 7" key="1">
    <citation type="submission" date="2016-10" db="EMBL/GenBank/DDBJ databases">
        <title>Draft genome sequences of four alkaliphilic bacteria belonging to the Anaerobacillus genus.</title>
        <authorList>
            <person name="Bassil N.M."/>
            <person name="Lloyd J.R."/>
        </authorList>
    </citation>
    <scope>NUCLEOTIDE SEQUENCE [LARGE SCALE GENOMIC DNA]</scope>
    <source>
        <strain evidence="6 7">DSM 18345</strain>
    </source>
</reference>
<evidence type="ECO:0000256" key="4">
    <source>
        <dbReference type="PIRNR" id="PIRNR005690"/>
    </source>
</evidence>
<comment type="subcellular location">
    <subcellularLocation>
        <location evidence="4">Cell membrane</location>
    </subcellularLocation>
    <subcellularLocation>
        <location evidence="1">Membrane</location>
        <topology evidence="1">Multi-pass membrane protein</topology>
    </subcellularLocation>
</comment>
<feature type="transmembrane region" description="Helical" evidence="5">
    <location>
        <begin position="358"/>
        <end position="375"/>
    </location>
</feature>
<keyword evidence="5" id="KW-1133">Transmembrane helix</keyword>